<accession>A0AAU9W2P1</accession>
<name>A0AAU9W2P1_9CNID</name>
<evidence type="ECO:0000313" key="1">
    <source>
        <dbReference type="EMBL" id="CAH3040482.1"/>
    </source>
</evidence>
<dbReference type="AlphaFoldDB" id="A0AAU9W2P1"/>
<feature type="non-terminal residue" evidence="1">
    <location>
        <position position="243"/>
    </location>
</feature>
<sequence>MLSIKSIEEAKAIWEKITELEDLARLNVGEWISHQPTVIQDIPEQEDSYSNEKDMTVQMFILMFSTRTSYHSNLIGRCACDSRKLPKLVTFLCKDPSDSDLLPHDDPVPLTNKFGELPVEKVELIKDSIYNIQVNPPCSDTAAPVVKLDSFSPLSVEDVSNIISTSYNASCTLVLIPKWLVKSCLDILAPSITQKFLAVGYRHKLSKIAIVSITIGDSTIQPLNSVQNLGSWFDSDKSMSIHI</sequence>
<evidence type="ECO:0000313" key="2">
    <source>
        <dbReference type="Proteomes" id="UP001159428"/>
    </source>
</evidence>
<gene>
    <name evidence="1" type="ORF">PMEA_00026050</name>
</gene>
<dbReference type="EMBL" id="CALNXJ010000005">
    <property type="protein sequence ID" value="CAH3040482.1"/>
    <property type="molecule type" value="Genomic_DNA"/>
</dbReference>
<reference evidence="1 2" key="1">
    <citation type="submission" date="2022-05" db="EMBL/GenBank/DDBJ databases">
        <authorList>
            <consortium name="Genoscope - CEA"/>
            <person name="William W."/>
        </authorList>
    </citation>
    <scope>NUCLEOTIDE SEQUENCE [LARGE SCALE GENOMIC DNA]</scope>
</reference>
<comment type="caution">
    <text evidence="1">The sequence shown here is derived from an EMBL/GenBank/DDBJ whole genome shotgun (WGS) entry which is preliminary data.</text>
</comment>
<dbReference type="Proteomes" id="UP001159428">
    <property type="component" value="Unassembled WGS sequence"/>
</dbReference>
<proteinExistence type="predicted"/>
<keyword evidence="2" id="KW-1185">Reference proteome</keyword>
<protein>
    <submittedName>
        <fullName evidence="1">Uncharacterized protein</fullName>
    </submittedName>
</protein>
<organism evidence="1 2">
    <name type="scientific">Pocillopora meandrina</name>
    <dbReference type="NCBI Taxonomy" id="46732"/>
    <lineage>
        <taxon>Eukaryota</taxon>
        <taxon>Metazoa</taxon>
        <taxon>Cnidaria</taxon>
        <taxon>Anthozoa</taxon>
        <taxon>Hexacorallia</taxon>
        <taxon>Scleractinia</taxon>
        <taxon>Astrocoeniina</taxon>
        <taxon>Pocilloporidae</taxon>
        <taxon>Pocillopora</taxon>
    </lineage>
</organism>